<feature type="transmembrane region" description="Helical" evidence="13">
    <location>
        <begin position="12"/>
        <end position="34"/>
    </location>
</feature>
<evidence type="ECO:0000256" key="6">
    <source>
        <dbReference type="ARBA" id="ARBA00022692"/>
    </source>
</evidence>
<evidence type="ECO:0000256" key="12">
    <source>
        <dbReference type="ARBA" id="ARBA00037975"/>
    </source>
</evidence>
<dbReference type="GO" id="GO:0005886">
    <property type="term" value="C:plasma membrane"/>
    <property type="evidence" value="ECO:0007669"/>
    <property type="project" value="UniProtKB-SubCell"/>
</dbReference>
<keyword evidence="3" id="KW-0813">Transport</keyword>
<organism evidence="15 16">
    <name type="scientific">Legionella nautarum</name>
    <dbReference type="NCBI Taxonomy" id="45070"/>
    <lineage>
        <taxon>Bacteria</taxon>
        <taxon>Pseudomonadati</taxon>
        <taxon>Pseudomonadota</taxon>
        <taxon>Gammaproteobacteria</taxon>
        <taxon>Legionellales</taxon>
        <taxon>Legionellaceae</taxon>
        <taxon>Legionella</taxon>
    </lineage>
</organism>
<feature type="domain" description="Cytochrome b561 bacterial/Ni-hydrogenase" evidence="14">
    <location>
        <begin position="9"/>
        <end position="177"/>
    </location>
</feature>
<comment type="caution">
    <text evidence="15">The sequence shown here is derived from an EMBL/GenBank/DDBJ whole genome shotgun (WGS) entry which is preliminary data.</text>
</comment>
<evidence type="ECO:0000256" key="8">
    <source>
        <dbReference type="ARBA" id="ARBA00022982"/>
    </source>
</evidence>
<evidence type="ECO:0000256" key="9">
    <source>
        <dbReference type="ARBA" id="ARBA00022989"/>
    </source>
</evidence>
<gene>
    <name evidence="15" type="primary">cybA</name>
    <name evidence="15" type="ORF">Lnau_2162</name>
</gene>
<dbReference type="PANTHER" id="PTHR30529">
    <property type="entry name" value="CYTOCHROME B561"/>
    <property type="match status" value="1"/>
</dbReference>
<evidence type="ECO:0000256" key="3">
    <source>
        <dbReference type="ARBA" id="ARBA00022448"/>
    </source>
</evidence>
<dbReference type="EMBL" id="LNYO01000022">
    <property type="protein sequence ID" value="KTD33685.1"/>
    <property type="molecule type" value="Genomic_DNA"/>
</dbReference>
<dbReference type="InterPro" id="IPR052168">
    <property type="entry name" value="Cytochrome_b561_oxidase"/>
</dbReference>
<dbReference type="AlphaFoldDB" id="A0A0W0WMW0"/>
<dbReference type="GO" id="GO:0020037">
    <property type="term" value="F:heme binding"/>
    <property type="evidence" value="ECO:0007669"/>
    <property type="project" value="TreeGrafter"/>
</dbReference>
<dbReference type="GO" id="GO:0046872">
    <property type="term" value="F:metal ion binding"/>
    <property type="evidence" value="ECO:0007669"/>
    <property type="project" value="UniProtKB-KW"/>
</dbReference>
<dbReference type="RefSeq" id="WP_058505174.1">
    <property type="nucleotide sequence ID" value="NZ_CAAAIF010000020.1"/>
</dbReference>
<keyword evidence="6 13" id="KW-0812">Transmembrane</keyword>
<reference evidence="15 16" key="1">
    <citation type="submission" date="2015-11" db="EMBL/GenBank/DDBJ databases">
        <title>Genomic analysis of 38 Legionella species identifies large and diverse effector repertoires.</title>
        <authorList>
            <person name="Burstein D."/>
            <person name="Amaro F."/>
            <person name="Zusman T."/>
            <person name="Lifshitz Z."/>
            <person name="Cohen O."/>
            <person name="Gilbert J.A."/>
            <person name="Pupko T."/>
            <person name="Shuman H.A."/>
            <person name="Segal G."/>
        </authorList>
    </citation>
    <scope>NUCLEOTIDE SEQUENCE [LARGE SCALE GENOMIC DNA]</scope>
    <source>
        <strain evidence="15 16">ATCC 49506</strain>
    </source>
</reference>
<dbReference type="Proteomes" id="UP000054725">
    <property type="component" value="Unassembled WGS sequence"/>
</dbReference>
<evidence type="ECO:0000313" key="16">
    <source>
        <dbReference type="Proteomes" id="UP000054725"/>
    </source>
</evidence>
<comment type="cofactor">
    <cofactor evidence="1">
        <name>heme b</name>
        <dbReference type="ChEBI" id="CHEBI:60344"/>
    </cofactor>
</comment>
<name>A0A0W0WMW0_9GAMM</name>
<feature type="transmembrane region" description="Helical" evidence="13">
    <location>
        <begin position="92"/>
        <end position="124"/>
    </location>
</feature>
<evidence type="ECO:0000256" key="4">
    <source>
        <dbReference type="ARBA" id="ARBA00022475"/>
    </source>
</evidence>
<evidence type="ECO:0000313" key="15">
    <source>
        <dbReference type="EMBL" id="KTD33685.1"/>
    </source>
</evidence>
<dbReference type="GO" id="GO:0022904">
    <property type="term" value="P:respiratory electron transport chain"/>
    <property type="evidence" value="ECO:0007669"/>
    <property type="project" value="InterPro"/>
</dbReference>
<dbReference type="Gene3D" id="1.20.950.20">
    <property type="entry name" value="Transmembrane di-heme cytochromes, Chain C"/>
    <property type="match status" value="1"/>
</dbReference>
<keyword evidence="7" id="KW-0479">Metal-binding</keyword>
<dbReference type="GO" id="GO:0009055">
    <property type="term" value="F:electron transfer activity"/>
    <property type="evidence" value="ECO:0007669"/>
    <property type="project" value="InterPro"/>
</dbReference>
<comment type="similarity">
    <text evidence="12">Belongs to the cytochrome b561 family.</text>
</comment>
<comment type="subcellular location">
    <subcellularLocation>
        <location evidence="2">Cell membrane</location>
        <topology evidence="2">Multi-pass membrane protein</topology>
    </subcellularLocation>
</comment>
<evidence type="ECO:0000256" key="2">
    <source>
        <dbReference type="ARBA" id="ARBA00004651"/>
    </source>
</evidence>
<keyword evidence="4" id="KW-1003">Cell membrane</keyword>
<dbReference type="InterPro" id="IPR011577">
    <property type="entry name" value="Cyt_b561_bac/Ni-Hgenase"/>
</dbReference>
<dbReference type="PANTHER" id="PTHR30529:SF1">
    <property type="entry name" value="CYTOCHROME B561 HOMOLOG 2"/>
    <property type="match status" value="1"/>
</dbReference>
<keyword evidence="5" id="KW-0349">Heme</keyword>
<evidence type="ECO:0000256" key="5">
    <source>
        <dbReference type="ARBA" id="ARBA00022617"/>
    </source>
</evidence>
<accession>A0A0W0WMW0</accession>
<feature type="transmembrane region" description="Helical" evidence="13">
    <location>
        <begin position="54"/>
        <end position="71"/>
    </location>
</feature>
<evidence type="ECO:0000256" key="11">
    <source>
        <dbReference type="ARBA" id="ARBA00023136"/>
    </source>
</evidence>
<evidence type="ECO:0000256" key="13">
    <source>
        <dbReference type="SAM" id="Phobius"/>
    </source>
</evidence>
<evidence type="ECO:0000256" key="7">
    <source>
        <dbReference type="ARBA" id="ARBA00022723"/>
    </source>
</evidence>
<protein>
    <submittedName>
        <fullName evidence="15">Cytochrome b561 transmembrane protein</fullName>
    </submittedName>
</protein>
<dbReference type="InterPro" id="IPR016174">
    <property type="entry name" value="Di-haem_cyt_TM"/>
</dbReference>
<keyword evidence="10" id="KW-0408">Iron</keyword>
<dbReference type="Pfam" id="PF01292">
    <property type="entry name" value="Ni_hydr_CYTB"/>
    <property type="match status" value="1"/>
</dbReference>
<proteinExistence type="inferred from homology"/>
<evidence type="ECO:0000256" key="10">
    <source>
        <dbReference type="ARBA" id="ARBA00023004"/>
    </source>
</evidence>
<feature type="transmembrane region" description="Helical" evidence="13">
    <location>
        <begin position="144"/>
        <end position="165"/>
    </location>
</feature>
<keyword evidence="11 13" id="KW-0472">Membrane</keyword>
<evidence type="ECO:0000259" key="14">
    <source>
        <dbReference type="Pfam" id="PF01292"/>
    </source>
</evidence>
<sequence length="177" mass="20096">MRIRNSDTHFGLIAILLHWIIAILIIGLLALGLYMVELPISLEKLKFYGWHKEYGLLVLALVIVRLGWRLINITPNLSIPFLEKIAARAVHWAFYGFMFAMPITGWLVTSSAGLPASFFGLFTLPNLVAASQENLLFYSDLHKWLGYGLIATIILHTLAALKHHFINKDDILRRMLS</sequence>
<dbReference type="SUPFAM" id="SSF81342">
    <property type="entry name" value="Transmembrane di-heme cytochromes"/>
    <property type="match status" value="1"/>
</dbReference>
<dbReference type="STRING" id="45070.Lnau_2162"/>
<dbReference type="PATRIC" id="fig|45070.6.peg.2285"/>
<keyword evidence="9 13" id="KW-1133">Transmembrane helix</keyword>
<keyword evidence="8" id="KW-0249">Electron transport</keyword>
<keyword evidence="16" id="KW-1185">Reference proteome</keyword>
<evidence type="ECO:0000256" key="1">
    <source>
        <dbReference type="ARBA" id="ARBA00001970"/>
    </source>
</evidence>
<dbReference type="OrthoDB" id="8589936at2"/>